<dbReference type="CDD" id="cd07042">
    <property type="entry name" value="STAS_SulP_like_sulfate_transporter"/>
    <property type="match status" value="1"/>
</dbReference>
<feature type="region of interest" description="Disordered" evidence="5">
    <location>
        <begin position="609"/>
        <end position="636"/>
    </location>
</feature>
<keyword evidence="3 6" id="KW-1133">Transmembrane helix</keyword>
<feature type="transmembrane region" description="Helical" evidence="6">
    <location>
        <begin position="358"/>
        <end position="377"/>
    </location>
</feature>
<feature type="compositionally biased region" description="Basic and acidic residues" evidence="5">
    <location>
        <begin position="627"/>
        <end position="636"/>
    </location>
</feature>
<dbReference type="InterPro" id="IPR011547">
    <property type="entry name" value="SLC26A/SulP_dom"/>
</dbReference>
<evidence type="ECO:0000313" key="9">
    <source>
        <dbReference type="Proteomes" id="UP000095751"/>
    </source>
</evidence>
<keyword evidence="9" id="KW-1185">Reference proteome</keyword>
<keyword evidence="4 6" id="KW-0472">Membrane</keyword>
<feature type="domain" description="STAS" evidence="7">
    <location>
        <begin position="462"/>
        <end position="579"/>
    </location>
</feature>
<gene>
    <name evidence="8" type="ORF">FRACYDRAFT_229295</name>
</gene>
<evidence type="ECO:0000259" key="7">
    <source>
        <dbReference type="PROSITE" id="PS50801"/>
    </source>
</evidence>
<dbReference type="PANTHER" id="PTHR11814">
    <property type="entry name" value="SULFATE TRANSPORTER"/>
    <property type="match status" value="1"/>
</dbReference>
<evidence type="ECO:0000313" key="8">
    <source>
        <dbReference type="EMBL" id="OEU08064.1"/>
    </source>
</evidence>
<dbReference type="OrthoDB" id="288203at2759"/>
<comment type="subcellular location">
    <subcellularLocation>
        <location evidence="1">Membrane</location>
        <topology evidence="1">Multi-pass membrane protein</topology>
    </subcellularLocation>
</comment>
<name>A0A1E7EQD1_9STRA</name>
<dbReference type="InterPro" id="IPR036513">
    <property type="entry name" value="STAS_dom_sf"/>
</dbReference>
<dbReference type="PROSITE" id="PS01130">
    <property type="entry name" value="SLC26A"/>
    <property type="match status" value="1"/>
</dbReference>
<dbReference type="EMBL" id="KV784382">
    <property type="protein sequence ID" value="OEU08064.1"/>
    <property type="molecule type" value="Genomic_DNA"/>
</dbReference>
<dbReference type="InterPro" id="IPR018045">
    <property type="entry name" value="S04_transporter_CS"/>
</dbReference>
<dbReference type="Gene3D" id="3.30.750.24">
    <property type="entry name" value="STAS domain"/>
    <property type="match status" value="1"/>
</dbReference>
<protein>
    <submittedName>
        <fullName evidence="8">Sulfate permease</fullName>
    </submittedName>
</protein>
<dbReference type="PROSITE" id="PS50801">
    <property type="entry name" value="STAS"/>
    <property type="match status" value="1"/>
</dbReference>
<proteinExistence type="predicted"/>
<evidence type="ECO:0000256" key="2">
    <source>
        <dbReference type="ARBA" id="ARBA00022692"/>
    </source>
</evidence>
<dbReference type="KEGG" id="fcy:FRACYDRAFT_229295"/>
<reference evidence="8 9" key="1">
    <citation type="submission" date="2016-09" db="EMBL/GenBank/DDBJ databases">
        <title>Extensive genetic diversity and differential bi-allelic expression allows diatom success in the polar Southern Ocean.</title>
        <authorList>
            <consortium name="DOE Joint Genome Institute"/>
            <person name="Mock T."/>
            <person name="Otillar R.P."/>
            <person name="Strauss J."/>
            <person name="Dupont C."/>
            <person name="Frickenhaus S."/>
            <person name="Maumus F."/>
            <person name="Mcmullan M."/>
            <person name="Sanges R."/>
            <person name="Schmutz J."/>
            <person name="Toseland A."/>
            <person name="Valas R."/>
            <person name="Veluchamy A."/>
            <person name="Ward B.J."/>
            <person name="Allen A."/>
            <person name="Barry K."/>
            <person name="Falciatore A."/>
            <person name="Ferrante M."/>
            <person name="Fortunato A.E."/>
            <person name="Gloeckner G."/>
            <person name="Gruber A."/>
            <person name="Hipkin R."/>
            <person name="Janech M."/>
            <person name="Kroth P."/>
            <person name="Leese F."/>
            <person name="Lindquist E."/>
            <person name="Lyon B.R."/>
            <person name="Martin J."/>
            <person name="Mayer C."/>
            <person name="Parker M."/>
            <person name="Quesneville H."/>
            <person name="Raymond J."/>
            <person name="Uhlig C."/>
            <person name="Valentin K.U."/>
            <person name="Worden A.Z."/>
            <person name="Armbrust E.V."/>
            <person name="Bowler C."/>
            <person name="Green B."/>
            <person name="Moulton V."/>
            <person name="Van Oosterhout C."/>
            <person name="Grigoriev I."/>
        </authorList>
    </citation>
    <scope>NUCLEOTIDE SEQUENCE [LARGE SCALE GENOMIC DNA]</scope>
    <source>
        <strain evidence="8 9">CCMP1102</strain>
    </source>
</reference>
<dbReference type="InParanoid" id="A0A1E7EQD1"/>
<organism evidence="8 9">
    <name type="scientific">Fragilariopsis cylindrus CCMP1102</name>
    <dbReference type="NCBI Taxonomy" id="635003"/>
    <lineage>
        <taxon>Eukaryota</taxon>
        <taxon>Sar</taxon>
        <taxon>Stramenopiles</taxon>
        <taxon>Ochrophyta</taxon>
        <taxon>Bacillariophyta</taxon>
        <taxon>Bacillariophyceae</taxon>
        <taxon>Bacillariophycidae</taxon>
        <taxon>Bacillariales</taxon>
        <taxon>Bacillariaceae</taxon>
        <taxon>Fragilariopsis</taxon>
    </lineage>
</organism>
<evidence type="ECO:0000256" key="3">
    <source>
        <dbReference type="ARBA" id="ARBA00022989"/>
    </source>
</evidence>
<evidence type="ECO:0000256" key="1">
    <source>
        <dbReference type="ARBA" id="ARBA00004141"/>
    </source>
</evidence>
<feature type="transmembrane region" description="Helical" evidence="6">
    <location>
        <begin position="389"/>
        <end position="420"/>
    </location>
</feature>
<evidence type="ECO:0000256" key="6">
    <source>
        <dbReference type="SAM" id="Phobius"/>
    </source>
</evidence>
<dbReference type="Proteomes" id="UP000095751">
    <property type="component" value="Unassembled WGS sequence"/>
</dbReference>
<feature type="transmembrane region" description="Helical" evidence="6">
    <location>
        <begin position="171"/>
        <end position="187"/>
    </location>
</feature>
<evidence type="ECO:0000256" key="4">
    <source>
        <dbReference type="ARBA" id="ARBA00023136"/>
    </source>
</evidence>
<sequence>MAGITVGIMLIPQAMSYAALANLQPGYGLYAGFVPPLIYALMGTSRQLAVGPVAIVSLLTASALKGQLTETACPGIELAEGVIPEECGFEYLKLAILLSFMVGIIQLCAGLLRLGFLISFVGHPVVSGFTSGSALTIALTQIKYIVGYDIPKGHIHKTVYNLFKDIGNLKYVPFLLGIFCTGSLLGFKQGLVRYPNNKFFKFMQPLGALLVCIIGIGIMYAAPILNTEQFNVTTVGTVNISLKSIYSGSSLEFQDASKLMGNAFTIALIGFMESFSIAKTIAVQHGYGIIPNQELVALGTANLAGSLFSAYPTTGSFSRSAVNNSTGAQTLLSGMVTSIVMLLAIGVLSPALQNLPEFCLAAIVISSVVGLFAYKDAIMMWKVKKSDFLLWIVAFLFTIFFGAKYGLGVAIVLSLLIVIYESVTPQIHVLWSIPNTCHYRHVRQPEKGNFIRGVHIFRIATSSMYFANSNTISVRLEKLMSQVIMEGDISGDVETMVTDNGDHPHSIVLDMTTVETIDTSALKALEGMYKMWFHHRGVQICFANCSTRVLRTMDFARFNKDIVSEEWFFPEVQSAVNSSHDDDDDGSSIPIGILENSYQQSRTKIEIRRQSHPIDGNNNIDATTMRRRSEYSARTA</sequence>
<feature type="transmembrane region" description="Helical" evidence="6">
    <location>
        <begin position="331"/>
        <end position="352"/>
    </location>
</feature>
<keyword evidence="2 6" id="KW-0812">Transmembrane</keyword>
<feature type="transmembrane region" description="Helical" evidence="6">
    <location>
        <begin position="199"/>
        <end position="222"/>
    </location>
</feature>
<dbReference type="AlphaFoldDB" id="A0A1E7EQD1"/>
<dbReference type="InterPro" id="IPR002645">
    <property type="entry name" value="STAS_dom"/>
</dbReference>
<feature type="transmembrane region" description="Helical" evidence="6">
    <location>
        <begin position="94"/>
        <end position="121"/>
    </location>
</feature>
<dbReference type="NCBIfam" id="TIGR00815">
    <property type="entry name" value="sulP"/>
    <property type="match status" value="1"/>
</dbReference>
<dbReference type="SUPFAM" id="SSF52091">
    <property type="entry name" value="SpoIIaa-like"/>
    <property type="match status" value="1"/>
</dbReference>
<dbReference type="Pfam" id="PF00916">
    <property type="entry name" value="Sulfate_transp"/>
    <property type="match status" value="1"/>
</dbReference>
<dbReference type="GO" id="GO:0008271">
    <property type="term" value="F:secondary active sulfate transmembrane transporter activity"/>
    <property type="evidence" value="ECO:0007669"/>
    <property type="project" value="InterPro"/>
</dbReference>
<evidence type="ECO:0000256" key="5">
    <source>
        <dbReference type="SAM" id="MobiDB-lite"/>
    </source>
</evidence>
<dbReference type="Pfam" id="PF01740">
    <property type="entry name" value="STAS"/>
    <property type="match status" value="1"/>
</dbReference>
<accession>A0A1E7EQD1</accession>
<dbReference type="InterPro" id="IPR001902">
    <property type="entry name" value="SLC26A/SulP_fam"/>
</dbReference>
<dbReference type="GO" id="GO:0016020">
    <property type="term" value="C:membrane"/>
    <property type="evidence" value="ECO:0007669"/>
    <property type="project" value="UniProtKB-SubCell"/>
</dbReference>